<comment type="similarity">
    <text evidence="1">Belongs to the short-chain dehydrogenases/reductases (SDR) family.</text>
</comment>
<proteinExistence type="inferred from homology"/>
<evidence type="ECO:0000313" key="4">
    <source>
        <dbReference type="Proteomes" id="UP000245252"/>
    </source>
</evidence>
<evidence type="ECO:0000256" key="1">
    <source>
        <dbReference type="ARBA" id="ARBA00006484"/>
    </source>
</evidence>
<accession>A0A2U2DM42</accession>
<dbReference type="FunFam" id="3.40.50.720:FF:000084">
    <property type="entry name" value="Short-chain dehydrogenase reductase"/>
    <property type="match status" value="1"/>
</dbReference>
<comment type="caution">
    <text evidence="3">The sequence shown here is derived from an EMBL/GenBank/DDBJ whole genome shotgun (WGS) entry which is preliminary data.</text>
</comment>
<dbReference type="InterPro" id="IPR020904">
    <property type="entry name" value="Sc_DH/Rdtase_CS"/>
</dbReference>
<dbReference type="GO" id="GO:0030497">
    <property type="term" value="P:fatty acid elongation"/>
    <property type="evidence" value="ECO:0007669"/>
    <property type="project" value="TreeGrafter"/>
</dbReference>
<dbReference type="PRINTS" id="PR00080">
    <property type="entry name" value="SDRFAMILY"/>
</dbReference>
<dbReference type="GO" id="GO:0016616">
    <property type="term" value="F:oxidoreductase activity, acting on the CH-OH group of donors, NAD or NADP as acceptor"/>
    <property type="evidence" value="ECO:0007669"/>
    <property type="project" value="UniProtKB-ARBA"/>
</dbReference>
<dbReference type="PROSITE" id="PS00061">
    <property type="entry name" value="ADH_SHORT"/>
    <property type="match status" value="1"/>
</dbReference>
<feature type="domain" description="Ketoreductase" evidence="2">
    <location>
        <begin position="76"/>
        <end position="243"/>
    </location>
</feature>
<dbReference type="NCBIfam" id="NF005559">
    <property type="entry name" value="PRK07231.1"/>
    <property type="match status" value="1"/>
</dbReference>
<dbReference type="SMART" id="SM00822">
    <property type="entry name" value="PKS_KR"/>
    <property type="match status" value="1"/>
</dbReference>
<dbReference type="PANTHER" id="PTHR42760:SF135">
    <property type="entry name" value="BLL7886 PROTEIN"/>
    <property type="match status" value="1"/>
</dbReference>
<dbReference type="InterPro" id="IPR036291">
    <property type="entry name" value="NAD(P)-bd_dom_sf"/>
</dbReference>
<dbReference type="EMBL" id="QFBC01000011">
    <property type="protein sequence ID" value="PWE54361.1"/>
    <property type="molecule type" value="Genomic_DNA"/>
</dbReference>
<dbReference type="InterPro" id="IPR002347">
    <property type="entry name" value="SDR_fam"/>
</dbReference>
<reference evidence="3 4" key="1">
    <citation type="submission" date="2018-05" db="EMBL/GenBank/DDBJ databases">
        <title>The draft genome of strain NS-104.</title>
        <authorList>
            <person name="Hang P."/>
            <person name="Jiang J."/>
        </authorList>
    </citation>
    <scope>NUCLEOTIDE SEQUENCE [LARGE SCALE GENOMIC DNA]</scope>
    <source>
        <strain evidence="3 4">NS-104</strain>
    </source>
</reference>
<dbReference type="SUPFAM" id="SSF51735">
    <property type="entry name" value="NAD(P)-binding Rossmann-fold domains"/>
    <property type="match status" value="1"/>
</dbReference>
<dbReference type="Gene3D" id="3.40.50.720">
    <property type="entry name" value="NAD(P)-binding Rossmann-like Domain"/>
    <property type="match status" value="1"/>
</dbReference>
<dbReference type="OrthoDB" id="286404at2"/>
<dbReference type="InterPro" id="IPR057326">
    <property type="entry name" value="KR_dom"/>
</dbReference>
<dbReference type="PRINTS" id="PR00081">
    <property type="entry name" value="GDHRDH"/>
</dbReference>
<dbReference type="Pfam" id="PF13561">
    <property type="entry name" value="adh_short_C2"/>
    <property type="match status" value="1"/>
</dbReference>
<name>A0A2U2DM42_9HYPH</name>
<evidence type="ECO:0000259" key="2">
    <source>
        <dbReference type="SMART" id="SM00822"/>
    </source>
</evidence>
<sequence length="318" mass="33547">MVERCRSRIRAHSVSVVKSAKGPAGPVKVVCPSSEIYPTNLSITRLQKQSSTHKKIIERSFDFWEEIVTWQDLAGKTALITGASSGLGLHFARLLAGYGVRVVLAARRVDAITALADEMKAAGGKAEPVAMDVVDGASVEKAFAAIGDRLDIVVNNAGISGAAAAIDMPLEEFDRVIDTNLKGVFTVAQAAAQRMRGEKSGGTIVNIASILGLRVAGQLAAYAASKAAVVQLTKTMALEWARYGIRVNALCPGYIETPINSEFFQTEAGKALINRIPQRRLGQPSDLDAPLLLLCSSAGAYMTGSVLAVDGGHLVSSL</sequence>
<dbReference type="CDD" id="cd05233">
    <property type="entry name" value="SDR_c"/>
    <property type="match status" value="1"/>
</dbReference>
<dbReference type="Proteomes" id="UP000245252">
    <property type="component" value="Unassembled WGS sequence"/>
</dbReference>
<dbReference type="PANTHER" id="PTHR42760">
    <property type="entry name" value="SHORT-CHAIN DEHYDROGENASES/REDUCTASES FAMILY MEMBER"/>
    <property type="match status" value="1"/>
</dbReference>
<gene>
    <name evidence="3" type="ORF">DEM27_21705</name>
</gene>
<evidence type="ECO:0000313" key="3">
    <source>
        <dbReference type="EMBL" id="PWE54361.1"/>
    </source>
</evidence>
<organism evidence="3 4">
    <name type="scientific">Metarhizobium album</name>
    <dbReference type="NCBI Taxonomy" id="2182425"/>
    <lineage>
        <taxon>Bacteria</taxon>
        <taxon>Pseudomonadati</taxon>
        <taxon>Pseudomonadota</taxon>
        <taxon>Alphaproteobacteria</taxon>
        <taxon>Hyphomicrobiales</taxon>
        <taxon>Rhizobiaceae</taxon>
        <taxon>Metarhizobium</taxon>
    </lineage>
</organism>
<dbReference type="AlphaFoldDB" id="A0A2U2DM42"/>
<keyword evidence="4" id="KW-1185">Reference proteome</keyword>
<protein>
    <submittedName>
        <fullName evidence="3">2-deoxy-D-gluconate 3-dehydrogenase</fullName>
    </submittedName>
</protein>